<evidence type="ECO:0000256" key="1">
    <source>
        <dbReference type="SAM" id="MobiDB-lite"/>
    </source>
</evidence>
<sequence length="237" mass="25500">MRAVHTRAFSNSVNRFGYSNNGPNMSQSVFPARRGSSAPTSASYLEDTSRQNDGGDLILDVLRRRTPDPSLFPLRHSSPVAGLCTNSNTLNRRYQIPAACATDPEVPIALGHIRAQRSQLTQPLLQPQTEWQPAFTYHPSPRATSQRISDKASSSSLILPFPVGASAPSSHISAKIEEPRLVEVGKSDRATGEGARLRAHFSPSIQPIHARQHCARGQDPGAQGRRPGGVGGDVAVV</sequence>
<feature type="compositionally biased region" description="Gly residues" evidence="1">
    <location>
        <begin position="226"/>
        <end position="237"/>
    </location>
</feature>
<dbReference type="EMBL" id="JARKIF010000004">
    <property type="protein sequence ID" value="KAJ7641136.1"/>
    <property type="molecule type" value="Genomic_DNA"/>
</dbReference>
<evidence type="ECO:0000313" key="3">
    <source>
        <dbReference type="Proteomes" id="UP001221142"/>
    </source>
</evidence>
<keyword evidence="3" id="KW-1185">Reference proteome</keyword>
<proteinExistence type="predicted"/>
<comment type="caution">
    <text evidence="2">The sequence shown here is derived from an EMBL/GenBank/DDBJ whole genome shotgun (WGS) entry which is preliminary data.</text>
</comment>
<organism evidence="2 3">
    <name type="scientific">Roridomyces roridus</name>
    <dbReference type="NCBI Taxonomy" id="1738132"/>
    <lineage>
        <taxon>Eukaryota</taxon>
        <taxon>Fungi</taxon>
        <taxon>Dikarya</taxon>
        <taxon>Basidiomycota</taxon>
        <taxon>Agaricomycotina</taxon>
        <taxon>Agaricomycetes</taxon>
        <taxon>Agaricomycetidae</taxon>
        <taxon>Agaricales</taxon>
        <taxon>Marasmiineae</taxon>
        <taxon>Mycenaceae</taxon>
        <taxon>Roridomyces</taxon>
    </lineage>
</organism>
<reference evidence="2" key="1">
    <citation type="submission" date="2023-03" db="EMBL/GenBank/DDBJ databases">
        <title>Massive genome expansion in bonnet fungi (Mycena s.s.) driven by repeated elements and novel gene families across ecological guilds.</title>
        <authorList>
            <consortium name="Lawrence Berkeley National Laboratory"/>
            <person name="Harder C.B."/>
            <person name="Miyauchi S."/>
            <person name="Viragh M."/>
            <person name="Kuo A."/>
            <person name="Thoen E."/>
            <person name="Andreopoulos B."/>
            <person name="Lu D."/>
            <person name="Skrede I."/>
            <person name="Drula E."/>
            <person name="Henrissat B."/>
            <person name="Morin E."/>
            <person name="Kohler A."/>
            <person name="Barry K."/>
            <person name="LaButti K."/>
            <person name="Morin E."/>
            <person name="Salamov A."/>
            <person name="Lipzen A."/>
            <person name="Mereny Z."/>
            <person name="Hegedus B."/>
            <person name="Baldrian P."/>
            <person name="Stursova M."/>
            <person name="Weitz H."/>
            <person name="Taylor A."/>
            <person name="Grigoriev I.V."/>
            <person name="Nagy L.G."/>
            <person name="Martin F."/>
            <person name="Kauserud H."/>
        </authorList>
    </citation>
    <scope>NUCLEOTIDE SEQUENCE</scope>
    <source>
        <strain evidence="2">9284</strain>
    </source>
</reference>
<gene>
    <name evidence="2" type="ORF">FB45DRAFT_352913</name>
</gene>
<accession>A0AAD7C7H0</accession>
<protein>
    <submittedName>
        <fullName evidence="2">Uncharacterized protein</fullName>
    </submittedName>
</protein>
<dbReference type="Proteomes" id="UP001221142">
    <property type="component" value="Unassembled WGS sequence"/>
</dbReference>
<evidence type="ECO:0000313" key="2">
    <source>
        <dbReference type="EMBL" id="KAJ7641136.1"/>
    </source>
</evidence>
<dbReference type="AlphaFoldDB" id="A0AAD7C7H0"/>
<feature type="region of interest" description="Disordered" evidence="1">
    <location>
        <begin position="215"/>
        <end position="237"/>
    </location>
</feature>
<name>A0AAD7C7H0_9AGAR</name>
<feature type="region of interest" description="Disordered" evidence="1">
    <location>
        <begin position="30"/>
        <end position="51"/>
    </location>
</feature>